<sequence>MVIKHKGLVTLIIAIIIITASVKGIYILAQEGTLYIEDIQGDASVLEDVVIKGLIQDKYVGKTFELRGNTSSNEHISYDHYLNKRWHNGRDTTERVALGRNIYLENIILPISFDRYRVEEDYLNWVDFQVYTNKGTYTYTSEVSAKPRLVETDEGQYHYESAVSSLNRTNPFYTLVNNEIYFTIPSSLEYAGSNGIFKIEGIDHTGNLNVSRLSTLSLDSGGIKVYGIASTNDKLVLVFSKDGILILNTYSLEGGILYSKKIVELDSRGSVSKIYSENNHIHLMFNMGSEVEIFTFLVDDKGIEKINLSTIQRELGSRNIIAFYIKDKLYIFENAAIAQSIEDKNYAIPKYKIIVTQYGELLYEGYITPYSVLNFRLKYDIRMITNEYNGSSLSLDELIIEIDK</sequence>
<keyword evidence="1" id="KW-0472">Membrane</keyword>
<dbReference type="OrthoDB" id="2066127at2"/>
<dbReference type="RefSeq" id="WP_132253433.1">
    <property type="nucleotide sequence ID" value="NZ_SMAL01000009.1"/>
</dbReference>
<dbReference type="AlphaFoldDB" id="A0A4R3MIG7"/>
<dbReference type="EMBL" id="SMAL01000009">
    <property type="protein sequence ID" value="TCT13113.1"/>
    <property type="molecule type" value="Genomic_DNA"/>
</dbReference>
<keyword evidence="1" id="KW-0812">Transmembrane</keyword>
<proteinExistence type="predicted"/>
<reference evidence="2 3" key="1">
    <citation type="submission" date="2019-03" db="EMBL/GenBank/DDBJ databases">
        <title>Genomic Encyclopedia of Type Strains, Phase IV (KMG-IV): sequencing the most valuable type-strain genomes for metagenomic binning, comparative biology and taxonomic classification.</title>
        <authorList>
            <person name="Goeker M."/>
        </authorList>
    </citation>
    <scope>NUCLEOTIDE SEQUENCE [LARGE SCALE GENOMIC DNA]</scope>
    <source>
        <strain evidence="2 3">DSM 24629</strain>
    </source>
</reference>
<evidence type="ECO:0000313" key="2">
    <source>
        <dbReference type="EMBL" id="TCT13113.1"/>
    </source>
</evidence>
<organism evidence="2 3">
    <name type="scientific">Natranaerovirga pectinivora</name>
    <dbReference type="NCBI Taxonomy" id="682400"/>
    <lineage>
        <taxon>Bacteria</taxon>
        <taxon>Bacillati</taxon>
        <taxon>Bacillota</taxon>
        <taxon>Clostridia</taxon>
        <taxon>Lachnospirales</taxon>
        <taxon>Natranaerovirgaceae</taxon>
        <taxon>Natranaerovirga</taxon>
    </lineage>
</organism>
<protein>
    <submittedName>
        <fullName evidence="2">Uncharacterized protein</fullName>
    </submittedName>
</protein>
<gene>
    <name evidence="2" type="ORF">EDC18_10976</name>
</gene>
<keyword evidence="3" id="KW-1185">Reference proteome</keyword>
<name>A0A4R3MIG7_9FIRM</name>
<comment type="caution">
    <text evidence="2">The sequence shown here is derived from an EMBL/GenBank/DDBJ whole genome shotgun (WGS) entry which is preliminary data.</text>
</comment>
<evidence type="ECO:0000313" key="3">
    <source>
        <dbReference type="Proteomes" id="UP000294902"/>
    </source>
</evidence>
<dbReference type="Proteomes" id="UP000294902">
    <property type="component" value="Unassembled WGS sequence"/>
</dbReference>
<accession>A0A4R3MIG7</accession>
<evidence type="ECO:0000256" key="1">
    <source>
        <dbReference type="SAM" id="Phobius"/>
    </source>
</evidence>
<keyword evidence="1" id="KW-1133">Transmembrane helix</keyword>
<feature type="transmembrane region" description="Helical" evidence="1">
    <location>
        <begin position="7"/>
        <end position="29"/>
    </location>
</feature>